<dbReference type="AlphaFoldDB" id="A0A978VZ01"/>
<dbReference type="Proteomes" id="UP000813462">
    <property type="component" value="Unassembled WGS sequence"/>
</dbReference>
<dbReference type="InterPro" id="IPR046960">
    <property type="entry name" value="PPR_At4g14850-like_plant"/>
</dbReference>
<protein>
    <recommendedName>
        <fullName evidence="6">Pentatricopeptide repeat-containing protein</fullName>
    </recommendedName>
</protein>
<evidence type="ECO:0000256" key="1">
    <source>
        <dbReference type="ARBA" id="ARBA00022737"/>
    </source>
</evidence>
<sequence>MEVVFSYPHNAKKFPMRCSLWQVEWGLGNVAPPLALKLESLMLNSCLSLAASTTSRLNKQLELIKWVKMKNGTLPAIKSSVFSSSNKFLLSVAANNTSPPTLAYIAHPSAAALSTVLQHYIDSDNPSHGQKIHTHVLKSGFKPNTNISIKLLILHLKCGSLRYARQMFDELPQQTLSAYNYIIGGYLKQGQVEESLSLVRKLIFSGEKPDGFTFSMVLKASSCVRNVPLPYSLGRVVHAQIIKSDVAADDVLYTALVDSYVKNGKVGCARTLFDMMLKNNVICSTSMISGPLGFLLGLPFAFVSLLLSLVVEFALALIKAPFSVMEWFTSKIPC</sequence>
<gene>
    <name evidence="4" type="ORF">FEM48_Zijuj01G0038700</name>
</gene>
<feature type="transmembrane region" description="Helical" evidence="3">
    <location>
        <begin position="292"/>
        <end position="318"/>
    </location>
</feature>
<evidence type="ECO:0000256" key="2">
    <source>
        <dbReference type="PROSITE-ProRule" id="PRU00708"/>
    </source>
</evidence>
<dbReference type="PANTHER" id="PTHR47926">
    <property type="entry name" value="PENTATRICOPEPTIDE REPEAT-CONTAINING PROTEIN"/>
    <property type="match status" value="1"/>
</dbReference>
<name>A0A978VZ01_ZIZJJ</name>
<reference evidence="4" key="1">
    <citation type="journal article" date="2021" name="Front. Plant Sci.">
        <title>Chromosome-Scale Genome Assembly for Chinese Sour Jujube and Insights Into Its Genome Evolution and Domestication Signature.</title>
        <authorList>
            <person name="Shen L.-Y."/>
            <person name="Luo H."/>
            <person name="Wang X.-L."/>
            <person name="Wang X.-M."/>
            <person name="Qiu X.-J."/>
            <person name="Liu H."/>
            <person name="Zhou S.-S."/>
            <person name="Jia K.-H."/>
            <person name="Nie S."/>
            <person name="Bao Y.-T."/>
            <person name="Zhang R.-G."/>
            <person name="Yun Q.-Z."/>
            <person name="Chai Y.-H."/>
            <person name="Lu J.-Y."/>
            <person name="Li Y."/>
            <person name="Zhao S.-W."/>
            <person name="Mao J.-F."/>
            <person name="Jia S.-G."/>
            <person name="Mao Y.-M."/>
        </authorList>
    </citation>
    <scope>NUCLEOTIDE SEQUENCE</scope>
    <source>
        <strain evidence="4">AT0</strain>
        <tissue evidence="4">Leaf</tissue>
    </source>
</reference>
<organism evidence="4 5">
    <name type="scientific">Ziziphus jujuba var. spinosa</name>
    <dbReference type="NCBI Taxonomy" id="714518"/>
    <lineage>
        <taxon>Eukaryota</taxon>
        <taxon>Viridiplantae</taxon>
        <taxon>Streptophyta</taxon>
        <taxon>Embryophyta</taxon>
        <taxon>Tracheophyta</taxon>
        <taxon>Spermatophyta</taxon>
        <taxon>Magnoliopsida</taxon>
        <taxon>eudicotyledons</taxon>
        <taxon>Gunneridae</taxon>
        <taxon>Pentapetalae</taxon>
        <taxon>rosids</taxon>
        <taxon>fabids</taxon>
        <taxon>Rosales</taxon>
        <taxon>Rhamnaceae</taxon>
        <taxon>Paliureae</taxon>
        <taxon>Ziziphus</taxon>
    </lineage>
</organism>
<dbReference type="GO" id="GO:0003723">
    <property type="term" value="F:RNA binding"/>
    <property type="evidence" value="ECO:0007669"/>
    <property type="project" value="InterPro"/>
</dbReference>
<evidence type="ECO:0000313" key="5">
    <source>
        <dbReference type="Proteomes" id="UP000813462"/>
    </source>
</evidence>
<evidence type="ECO:0008006" key="6">
    <source>
        <dbReference type="Google" id="ProtNLM"/>
    </source>
</evidence>
<comment type="caution">
    <text evidence="4">The sequence shown here is derived from an EMBL/GenBank/DDBJ whole genome shotgun (WGS) entry which is preliminary data.</text>
</comment>
<dbReference type="GO" id="GO:0009451">
    <property type="term" value="P:RNA modification"/>
    <property type="evidence" value="ECO:0007669"/>
    <property type="project" value="InterPro"/>
</dbReference>
<dbReference type="Gene3D" id="1.25.40.10">
    <property type="entry name" value="Tetratricopeptide repeat domain"/>
    <property type="match status" value="2"/>
</dbReference>
<keyword evidence="3" id="KW-0472">Membrane</keyword>
<feature type="repeat" description="PPR" evidence="2">
    <location>
        <begin position="249"/>
        <end position="283"/>
    </location>
</feature>
<keyword evidence="1" id="KW-0677">Repeat</keyword>
<dbReference type="Pfam" id="PF13041">
    <property type="entry name" value="PPR_2"/>
    <property type="match status" value="1"/>
</dbReference>
<feature type="repeat" description="PPR" evidence="2">
    <location>
        <begin position="175"/>
        <end position="209"/>
    </location>
</feature>
<evidence type="ECO:0000313" key="4">
    <source>
        <dbReference type="EMBL" id="KAH7544935.1"/>
    </source>
</evidence>
<dbReference type="EMBL" id="JAEACU010000001">
    <property type="protein sequence ID" value="KAH7544935.1"/>
    <property type="molecule type" value="Genomic_DNA"/>
</dbReference>
<dbReference type="Pfam" id="PF01535">
    <property type="entry name" value="PPR"/>
    <property type="match status" value="1"/>
</dbReference>
<dbReference type="InterPro" id="IPR002885">
    <property type="entry name" value="PPR_rpt"/>
</dbReference>
<proteinExistence type="predicted"/>
<accession>A0A978VZ01</accession>
<evidence type="ECO:0000256" key="3">
    <source>
        <dbReference type="SAM" id="Phobius"/>
    </source>
</evidence>
<keyword evidence="3" id="KW-0812">Transmembrane</keyword>
<dbReference type="PROSITE" id="PS51375">
    <property type="entry name" value="PPR"/>
    <property type="match status" value="2"/>
</dbReference>
<dbReference type="NCBIfam" id="TIGR00756">
    <property type="entry name" value="PPR"/>
    <property type="match status" value="2"/>
</dbReference>
<dbReference type="InterPro" id="IPR011990">
    <property type="entry name" value="TPR-like_helical_dom_sf"/>
</dbReference>
<dbReference type="PANTHER" id="PTHR47926:SF533">
    <property type="entry name" value="DYW DOMAIN-CONTAINING PROTEIN"/>
    <property type="match status" value="1"/>
</dbReference>
<keyword evidence="3" id="KW-1133">Transmembrane helix</keyword>